<organism evidence="11 12">
    <name type="scientific">Paenibacillus durus</name>
    <name type="common">Paenibacillus azotofixans</name>
    <dbReference type="NCBI Taxonomy" id="44251"/>
    <lineage>
        <taxon>Bacteria</taxon>
        <taxon>Bacillati</taxon>
        <taxon>Bacillota</taxon>
        <taxon>Bacilli</taxon>
        <taxon>Bacillales</taxon>
        <taxon>Paenibacillaceae</taxon>
        <taxon>Paenibacillus</taxon>
    </lineage>
</organism>
<dbReference type="SUPFAM" id="SSF52172">
    <property type="entry name" value="CheY-like"/>
    <property type="match status" value="1"/>
</dbReference>
<sequence length="237" mass="26818">MAQLRVLVVDDEWNMRNLLRIYLMKEGFQVSEASTGREALKLIGSGNFDIVLLDVMMPDMDGWQVCEAVRAQDSVPILMLTARSETKDKVRGLEIGADDYLTKPFEPEELVARMHSLIRRASLAQQAVPRERVLEFPGLVIRPDAREASVMDTGVELTPKEFDLLAVLAGNLQRAFSRDELVERLWGMDFEGETRVVDTHIKNIREKLQKAGLGYNPVQTVWGVGYKFQAPVKSNEK</sequence>
<dbReference type="InterPro" id="IPR016032">
    <property type="entry name" value="Sig_transdc_resp-reg_C-effctor"/>
</dbReference>
<evidence type="ECO:0000256" key="2">
    <source>
        <dbReference type="ARBA" id="ARBA00022553"/>
    </source>
</evidence>
<evidence type="ECO:0000256" key="5">
    <source>
        <dbReference type="ARBA" id="ARBA00023125"/>
    </source>
</evidence>
<feature type="modified residue" description="4-aspartylphosphate" evidence="7">
    <location>
        <position position="54"/>
    </location>
</feature>
<dbReference type="PANTHER" id="PTHR48111">
    <property type="entry name" value="REGULATOR OF RPOS"/>
    <property type="match status" value="1"/>
</dbReference>
<protein>
    <submittedName>
        <fullName evidence="11">Transcriptional regulator</fullName>
    </submittedName>
</protein>
<dbReference type="SMART" id="SM00448">
    <property type="entry name" value="REC"/>
    <property type="match status" value="1"/>
</dbReference>
<keyword evidence="12" id="KW-1185">Reference proteome</keyword>
<dbReference type="STRING" id="44251.PDUR_12005"/>
<dbReference type="Pfam" id="PF00072">
    <property type="entry name" value="Response_reg"/>
    <property type="match status" value="1"/>
</dbReference>
<dbReference type="InterPro" id="IPR039420">
    <property type="entry name" value="WalR-like"/>
</dbReference>
<keyword evidence="3" id="KW-0902">Two-component regulatory system</keyword>
<evidence type="ECO:0000313" key="12">
    <source>
        <dbReference type="Proteomes" id="UP000029409"/>
    </source>
</evidence>
<keyword evidence="2 7" id="KW-0597">Phosphoprotein</keyword>
<proteinExistence type="predicted"/>
<evidence type="ECO:0000256" key="6">
    <source>
        <dbReference type="ARBA" id="ARBA00023163"/>
    </source>
</evidence>
<dbReference type="PANTHER" id="PTHR48111:SF1">
    <property type="entry name" value="TWO-COMPONENT RESPONSE REGULATOR ORR33"/>
    <property type="match status" value="1"/>
</dbReference>
<dbReference type="Pfam" id="PF00486">
    <property type="entry name" value="Trans_reg_C"/>
    <property type="match status" value="1"/>
</dbReference>
<evidence type="ECO:0000256" key="3">
    <source>
        <dbReference type="ARBA" id="ARBA00023012"/>
    </source>
</evidence>
<keyword evidence="6" id="KW-0804">Transcription</keyword>
<dbReference type="PROSITE" id="PS51755">
    <property type="entry name" value="OMPR_PHOB"/>
    <property type="match status" value="1"/>
</dbReference>
<dbReference type="PROSITE" id="PS50110">
    <property type="entry name" value="RESPONSE_REGULATORY"/>
    <property type="match status" value="1"/>
</dbReference>
<dbReference type="InterPro" id="IPR001867">
    <property type="entry name" value="OmpR/PhoB-type_DNA-bd"/>
</dbReference>
<dbReference type="GO" id="GO:0006355">
    <property type="term" value="P:regulation of DNA-templated transcription"/>
    <property type="evidence" value="ECO:0007669"/>
    <property type="project" value="InterPro"/>
</dbReference>
<dbReference type="CDD" id="cd17574">
    <property type="entry name" value="REC_OmpR"/>
    <property type="match status" value="1"/>
</dbReference>
<evidence type="ECO:0000313" key="11">
    <source>
        <dbReference type="EMBL" id="AIQ12542.1"/>
    </source>
</evidence>
<evidence type="ECO:0000259" key="9">
    <source>
        <dbReference type="PROSITE" id="PS50110"/>
    </source>
</evidence>
<dbReference type="InterPro" id="IPR036388">
    <property type="entry name" value="WH-like_DNA-bd_sf"/>
</dbReference>
<evidence type="ECO:0000256" key="1">
    <source>
        <dbReference type="ARBA" id="ARBA00004496"/>
    </source>
</evidence>
<accession>A0A089HN67</accession>
<dbReference type="EMBL" id="CP009288">
    <property type="protein sequence ID" value="AIQ12542.1"/>
    <property type="molecule type" value="Genomic_DNA"/>
</dbReference>
<dbReference type="Gene3D" id="3.40.50.2300">
    <property type="match status" value="1"/>
</dbReference>
<dbReference type="Gene3D" id="1.10.10.10">
    <property type="entry name" value="Winged helix-like DNA-binding domain superfamily/Winged helix DNA-binding domain"/>
    <property type="match status" value="1"/>
</dbReference>
<dbReference type="RefSeq" id="WP_042206389.1">
    <property type="nucleotide sequence ID" value="NZ_CP009288.1"/>
</dbReference>
<evidence type="ECO:0000256" key="8">
    <source>
        <dbReference type="PROSITE-ProRule" id="PRU01091"/>
    </source>
</evidence>
<dbReference type="GO" id="GO:0000156">
    <property type="term" value="F:phosphorelay response regulator activity"/>
    <property type="evidence" value="ECO:0007669"/>
    <property type="project" value="TreeGrafter"/>
</dbReference>
<evidence type="ECO:0000256" key="7">
    <source>
        <dbReference type="PROSITE-ProRule" id="PRU00169"/>
    </source>
</evidence>
<dbReference type="InterPro" id="IPR011006">
    <property type="entry name" value="CheY-like_superfamily"/>
</dbReference>
<feature type="domain" description="OmpR/PhoB-type" evidence="10">
    <location>
        <begin position="131"/>
        <end position="230"/>
    </location>
</feature>
<dbReference type="SUPFAM" id="SSF46894">
    <property type="entry name" value="C-terminal effector domain of the bipartite response regulators"/>
    <property type="match status" value="1"/>
</dbReference>
<dbReference type="AlphaFoldDB" id="A0A089HN67"/>
<keyword evidence="5 8" id="KW-0238">DNA-binding</keyword>
<dbReference type="SMART" id="SM00862">
    <property type="entry name" value="Trans_reg_C"/>
    <property type="match status" value="1"/>
</dbReference>
<dbReference type="eggNOG" id="COG0745">
    <property type="taxonomic scope" value="Bacteria"/>
</dbReference>
<evidence type="ECO:0000256" key="4">
    <source>
        <dbReference type="ARBA" id="ARBA00023015"/>
    </source>
</evidence>
<dbReference type="InterPro" id="IPR001789">
    <property type="entry name" value="Sig_transdc_resp-reg_receiver"/>
</dbReference>
<dbReference type="CDD" id="cd00383">
    <property type="entry name" value="trans_reg_C"/>
    <property type="match status" value="1"/>
</dbReference>
<dbReference type="Gene3D" id="6.10.250.690">
    <property type="match status" value="1"/>
</dbReference>
<dbReference type="FunFam" id="3.40.50.2300:FF:000001">
    <property type="entry name" value="DNA-binding response regulator PhoB"/>
    <property type="match status" value="1"/>
</dbReference>
<dbReference type="FunFam" id="1.10.10.10:FF:000018">
    <property type="entry name" value="DNA-binding response regulator ResD"/>
    <property type="match status" value="1"/>
</dbReference>
<dbReference type="GO" id="GO:0005829">
    <property type="term" value="C:cytosol"/>
    <property type="evidence" value="ECO:0007669"/>
    <property type="project" value="TreeGrafter"/>
</dbReference>
<name>A0A089HN67_PAEDU</name>
<dbReference type="Proteomes" id="UP000029409">
    <property type="component" value="Chromosome"/>
</dbReference>
<dbReference type="GO" id="GO:0032993">
    <property type="term" value="C:protein-DNA complex"/>
    <property type="evidence" value="ECO:0007669"/>
    <property type="project" value="TreeGrafter"/>
</dbReference>
<feature type="domain" description="Response regulatory" evidence="9">
    <location>
        <begin position="5"/>
        <end position="118"/>
    </location>
</feature>
<dbReference type="OrthoDB" id="9790442at2"/>
<feature type="DNA-binding region" description="OmpR/PhoB-type" evidence="8">
    <location>
        <begin position="131"/>
        <end position="230"/>
    </location>
</feature>
<comment type="subcellular location">
    <subcellularLocation>
        <location evidence="1">Cytoplasm</location>
    </subcellularLocation>
</comment>
<dbReference type="KEGG" id="pdu:PDUR_12005"/>
<evidence type="ECO:0000259" key="10">
    <source>
        <dbReference type="PROSITE" id="PS51755"/>
    </source>
</evidence>
<gene>
    <name evidence="11" type="ORF">PDUR_12005</name>
</gene>
<keyword evidence="4" id="KW-0805">Transcription regulation</keyword>
<reference evidence="11 12" key="1">
    <citation type="submission" date="2014-08" db="EMBL/GenBank/DDBJ databases">
        <title>Comparative genomics of the Paenibacillus odorifer group.</title>
        <authorList>
            <person name="den Bakker H.C."/>
            <person name="Tsai Y.-C."/>
            <person name="Martin N."/>
            <person name="Korlach J."/>
            <person name="Wiedmann M."/>
        </authorList>
    </citation>
    <scope>NUCLEOTIDE SEQUENCE [LARGE SCALE GENOMIC DNA]</scope>
    <source>
        <strain evidence="11 12">DSM 1735</strain>
    </source>
</reference>
<dbReference type="GO" id="GO:0000976">
    <property type="term" value="F:transcription cis-regulatory region binding"/>
    <property type="evidence" value="ECO:0007669"/>
    <property type="project" value="TreeGrafter"/>
</dbReference>